<accession>A0A975YG40</accession>
<evidence type="ECO:0000313" key="5">
    <source>
        <dbReference type="EMBL" id="MBY4891260.1"/>
    </source>
</evidence>
<reference evidence="6 7" key="1">
    <citation type="submission" date="2021-07" db="EMBL/GenBank/DDBJ databases">
        <title>Karlodiniumbacter phycospheric gen. nov., sp. nov., a phycosphere bacterium isolated from karlodinium veneficum.</title>
        <authorList>
            <person name="Peng Y."/>
            <person name="Jiang L."/>
            <person name="Lee J."/>
        </authorList>
    </citation>
    <scope>NUCLEOTIDE SEQUENCE</scope>
    <source>
        <strain evidence="6 7">N5</strain>
    </source>
</reference>
<dbReference type="EMBL" id="CP078073">
    <property type="protein sequence ID" value="QXL88059.1"/>
    <property type="molecule type" value="Genomic_DNA"/>
</dbReference>
<evidence type="ECO:0000313" key="7">
    <source>
        <dbReference type="Proteomes" id="UP000693972"/>
    </source>
</evidence>
<dbReference type="CDD" id="cd07377">
    <property type="entry name" value="WHTH_GntR"/>
    <property type="match status" value="1"/>
</dbReference>
<dbReference type="PROSITE" id="PS50949">
    <property type="entry name" value="HTH_GNTR"/>
    <property type="match status" value="1"/>
</dbReference>
<dbReference type="EMBL" id="JAIMBW010000001">
    <property type="protein sequence ID" value="MBY4891260.1"/>
    <property type="molecule type" value="Genomic_DNA"/>
</dbReference>
<dbReference type="SUPFAM" id="SSF48008">
    <property type="entry name" value="GntR ligand-binding domain-like"/>
    <property type="match status" value="1"/>
</dbReference>
<dbReference type="Pfam" id="PF00392">
    <property type="entry name" value="GntR"/>
    <property type="match status" value="1"/>
</dbReference>
<gene>
    <name evidence="5" type="ORF">KUL25_00620</name>
    <name evidence="6" type="ORF">KUL25_00625</name>
</gene>
<dbReference type="SMART" id="SM00895">
    <property type="entry name" value="FCD"/>
    <property type="match status" value="1"/>
</dbReference>
<dbReference type="InterPro" id="IPR036388">
    <property type="entry name" value="WH-like_DNA-bd_sf"/>
</dbReference>
<evidence type="ECO:0000256" key="1">
    <source>
        <dbReference type="ARBA" id="ARBA00023015"/>
    </source>
</evidence>
<evidence type="ECO:0000259" key="4">
    <source>
        <dbReference type="PROSITE" id="PS50949"/>
    </source>
</evidence>
<dbReference type="GO" id="GO:0003677">
    <property type="term" value="F:DNA binding"/>
    <property type="evidence" value="ECO:0007669"/>
    <property type="project" value="UniProtKB-KW"/>
</dbReference>
<feature type="domain" description="HTH gntR-type" evidence="4">
    <location>
        <begin position="18"/>
        <end position="85"/>
    </location>
</feature>
<dbReference type="Pfam" id="PF07729">
    <property type="entry name" value="FCD"/>
    <property type="match status" value="1"/>
</dbReference>
<evidence type="ECO:0000256" key="2">
    <source>
        <dbReference type="ARBA" id="ARBA00023125"/>
    </source>
</evidence>
<organism evidence="6">
    <name type="scientific">Gymnodinialimonas phycosphaerae</name>
    <dbReference type="NCBI Taxonomy" id="2841589"/>
    <lineage>
        <taxon>Bacteria</taxon>
        <taxon>Pseudomonadati</taxon>
        <taxon>Pseudomonadota</taxon>
        <taxon>Alphaproteobacteria</taxon>
        <taxon>Rhodobacterales</taxon>
        <taxon>Paracoccaceae</taxon>
        <taxon>Gymnodinialimonas</taxon>
    </lineage>
</organism>
<keyword evidence="3" id="KW-0804">Transcription</keyword>
<sequence length="225" mass="24285">MARTSAQPPNQTLTKMRGSTVGRIEAALTQAIAAGELAPGERIDEVTLTERFGVSRTPVREALSRLVAQGLLIPGEKRGVRVADYTREQLAQIFEAMHEIEAACARVATQRLSLLARVEIEAAQAECIAAAKAGDRAAYLKANEAFHLTIYRVTGNPYMAEIASEFRNRTGAARAKKFATPEDLLASAQSHEDLIALIFSEDSEAASDGMRAHMAQSFRATLAAN</sequence>
<dbReference type="InterPro" id="IPR036390">
    <property type="entry name" value="WH_DNA-bd_sf"/>
</dbReference>
<evidence type="ECO:0000256" key="3">
    <source>
        <dbReference type="ARBA" id="ARBA00023163"/>
    </source>
</evidence>
<dbReference type="SUPFAM" id="SSF46785">
    <property type="entry name" value="Winged helix' DNA-binding domain"/>
    <property type="match status" value="1"/>
</dbReference>
<keyword evidence="2" id="KW-0238">DNA-binding</keyword>
<keyword evidence="1" id="KW-0805">Transcription regulation</keyword>
<dbReference type="SMART" id="SM00345">
    <property type="entry name" value="HTH_GNTR"/>
    <property type="match status" value="1"/>
</dbReference>
<dbReference type="InterPro" id="IPR008920">
    <property type="entry name" value="TF_FadR/GntR_C"/>
</dbReference>
<name>A0A975YG40_9RHOB</name>
<dbReference type="Proteomes" id="UP000693972">
    <property type="component" value="Unassembled WGS sequence"/>
</dbReference>
<proteinExistence type="predicted"/>
<dbReference type="PRINTS" id="PR00035">
    <property type="entry name" value="HTHGNTR"/>
</dbReference>
<evidence type="ECO:0000313" key="6">
    <source>
        <dbReference type="EMBL" id="QXL88059.1"/>
    </source>
</evidence>
<keyword evidence="7" id="KW-1185">Reference proteome</keyword>
<dbReference type="GO" id="GO:0003700">
    <property type="term" value="F:DNA-binding transcription factor activity"/>
    <property type="evidence" value="ECO:0007669"/>
    <property type="project" value="InterPro"/>
</dbReference>
<dbReference type="PANTHER" id="PTHR43537:SF49">
    <property type="entry name" value="TRANSCRIPTIONAL REGULATORY PROTEIN"/>
    <property type="match status" value="1"/>
</dbReference>
<dbReference type="InterPro" id="IPR000524">
    <property type="entry name" value="Tscrpt_reg_HTH_GntR"/>
</dbReference>
<dbReference type="PANTHER" id="PTHR43537">
    <property type="entry name" value="TRANSCRIPTIONAL REGULATOR, GNTR FAMILY"/>
    <property type="match status" value="1"/>
</dbReference>
<dbReference type="Gene3D" id="1.10.10.10">
    <property type="entry name" value="Winged helix-like DNA-binding domain superfamily/Winged helix DNA-binding domain"/>
    <property type="match status" value="1"/>
</dbReference>
<dbReference type="RefSeq" id="WP_257891147.1">
    <property type="nucleotide sequence ID" value="NZ_JAIMBW010000001.1"/>
</dbReference>
<dbReference type="AlphaFoldDB" id="A0A975YG40"/>
<dbReference type="Gene3D" id="1.20.120.530">
    <property type="entry name" value="GntR ligand-binding domain-like"/>
    <property type="match status" value="1"/>
</dbReference>
<dbReference type="InterPro" id="IPR011711">
    <property type="entry name" value="GntR_C"/>
</dbReference>
<protein>
    <submittedName>
        <fullName evidence="6">GntR family transcriptional regulator</fullName>
    </submittedName>
</protein>